<protein>
    <submittedName>
        <fullName evidence="2">Uncharacterized protein</fullName>
    </submittedName>
</protein>
<accession>A0A6A6SFF1</accession>
<organism evidence="2 3">
    <name type="scientific">Massarina eburnea CBS 473.64</name>
    <dbReference type="NCBI Taxonomy" id="1395130"/>
    <lineage>
        <taxon>Eukaryota</taxon>
        <taxon>Fungi</taxon>
        <taxon>Dikarya</taxon>
        <taxon>Ascomycota</taxon>
        <taxon>Pezizomycotina</taxon>
        <taxon>Dothideomycetes</taxon>
        <taxon>Pleosporomycetidae</taxon>
        <taxon>Pleosporales</taxon>
        <taxon>Massarineae</taxon>
        <taxon>Massarinaceae</taxon>
        <taxon>Massarina</taxon>
    </lineage>
</organism>
<feature type="compositionally biased region" description="Low complexity" evidence="1">
    <location>
        <begin position="41"/>
        <end position="52"/>
    </location>
</feature>
<dbReference type="OrthoDB" id="537467at2759"/>
<feature type="compositionally biased region" description="Polar residues" evidence="1">
    <location>
        <begin position="299"/>
        <end position="319"/>
    </location>
</feature>
<feature type="region of interest" description="Disordered" evidence="1">
    <location>
        <begin position="129"/>
        <end position="192"/>
    </location>
</feature>
<feature type="compositionally biased region" description="Basic and acidic residues" evidence="1">
    <location>
        <begin position="223"/>
        <end position="234"/>
    </location>
</feature>
<dbReference type="EMBL" id="MU006778">
    <property type="protein sequence ID" value="KAF2645138.1"/>
    <property type="molecule type" value="Genomic_DNA"/>
</dbReference>
<feature type="region of interest" description="Disordered" evidence="1">
    <location>
        <begin position="368"/>
        <end position="394"/>
    </location>
</feature>
<evidence type="ECO:0000256" key="1">
    <source>
        <dbReference type="SAM" id="MobiDB-lite"/>
    </source>
</evidence>
<name>A0A6A6SFF1_9PLEO</name>
<sequence length="422" mass="46365">MSWMDSWSRPSKSQATPPPLYLTNASVPYCHSCGRVISQRRTQTTQTKTQATNAHSRTKSKSKKKTQKEAEEDMSTDTEAGKGKKQQEIKYCSARCRNTKPGALDRKIEAVFVALLDGVAVESVMESLTEAPGSNNHNHNQEEEKKKEAETEAEDPTHPIPKKNHQAFQKERTPQKKKKPQPHPKGETRPTIPCTLVSTLIFPHAADPSKTHGRRKNRAARGIVEKPEDWRSVDMVDDPTPPASSIQHPDPGVGRGIGRPDNPGSADETQEESHSSSSSPSEGEEEDAADDPTPPRTPKTSNSYTPHHTRPPQSHSLINGSIGGEKGWSERQPESAEAEASRVEGQRRAQEREMVRRAARRLVAFGVYGGGKDGEADGGRREGKGGAGGKAKERKCEAVMKNAVVEASFAKGEWGVRWREEV</sequence>
<feature type="compositionally biased region" description="Basic residues" evidence="1">
    <location>
        <begin position="56"/>
        <end position="66"/>
    </location>
</feature>
<feature type="compositionally biased region" description="Basic and acidic residues" evidence="1">
    <location>
        <begin position="327"/>
        <end position="352"/>
    </location>
</feature>
<feature type="compositionally biased region" description="Basic and acidic residues" evidence="1">
    <location>
        <begin position="372"/>
        <end position="394"/>
    </location>
</feature>
<feature type="region of interest" description="Disordered" evidence="1">
    <location>
        <begin position="205"/>
        <end position="352"/>
    </location>
</feature>
<dbReference type="Proteomes" id="UP000799753">
    <property type="component" value="Unassembled WGS sequence"/>
</dbReference>
<evidence type="ECO:0000313" key="2">
    <source>
        <dbReference type="EMBL" id="KAF2645138.1"/>
    </source>
</evidence>
<feature type="compositionally biased region" description="Basic and acidic residues" evidence="1">
    <location>
        <begin position="139"/>
        <end position="150"/>
    </location>
</feature>
<feature type="region of interest" description="Disordered" evidence="1">
    <location>
        <begin position="41"/>
        <end position="88"/>
    </location>
</feature>
<dbReference type="AlphaFoldDB" id="A0A6A6SFF1"/>
<proteinExistence type="predicted"/>
<gene>
    <name evidence="2" type="ORF">P280DRAFT_466375</name>
</gene>
<keyword evidence="3" id="KW-1185">Reference proteome</keyword>
<feature type="compositionally biased region" description="Basic and acidic residues" evidence="1">
    <location>
        <begin position="79"/>
        <end position="88"/>
    </location>
</feature>
<reference evidence="2" key="1">
    <citation type="journal article" date="2020" name="Stud. Mycol.">
        <title>101 Dothideomycetes genomes: a test case for predicting lifestyles and emergence of pathogens.</title>
        <authorList>
            <person name="Haridas S."/>
            <person name="Albert R."/>
            <person name="Binder M."/>
            <person name="Bloem J."/>
            <person name="Labutti K."/>
            <person name="Salamov A."/>
            <person name="Andreopoulos B."/>
            <person name="Baker S."/>
            <person name="Barry K."/>
            <person name="Bills G."/>
            <person name="Bluhm B."/>
            <person name="Cannon C."/>
            <person name="Castanera R."/>
            <person name="Culley D."/>
            <person name="Daum C."/>
            <person name="Ezra D."/>
            <person name="Gonzalez J."/>
            <person name="Henrissat B."/>
            <person name="Kuo A."/>
            <person name="Liang C."/>
            <person name="Lipzen A."/>
            <person name="Lutzoni F."/>
            <person name="Magnuson J."/>
            <person name="Mondo S."/>
            <person name="Nolan M."/>
            <person name="Ohm R."/>
            <person name="Pangilinan J."/>
            <person name="Park H.-J."/>
            <person name="Ramirez L."/>
            <person name="Alfaro M."/>
            <person name="Sun H."/>
            <person name="Tritt A."/>
            <person name="Yoshinaga Y."/>
            <person name="Zwiers L.-H."/>
            <person name="Turgeon B."/>
            <person name="Goodwin S."/>
            <person name="Spatafora J."/>
            <person name="Crous P."/>
            <person name="Grigoriev I."/>
        </authorList>
    </citation>
    <scope>NUCLEOTIDE SEQUENCE</scope>
    <source>
        <strain evidence="2">CBS 473.64</strain>
    </source>
</reference>
<evidence type="ECO:0000313" key="3">
    <source>
        <dbReference type="Proteomes" id="UP000799753"/>
    </source>
</evidence>